<accession>A0A4Y9KQV3</accession>
<dbReference type="Proteomes" id="UP000297700">
    <property type="component" value="Unassembled WGS sequence"/>
</dbReference>
<feature type="region of interest" description="Disordered" evidence="1">
    <location>
        <begin position="73"/>
        <end position="104"/>
    </location>
</feature>
<dbReference type="RefSeq" id="WP_126262074.1">
    <property type="nucleotide sequence ID" value="NZ_SPQS01000068.1"/>
</dbReference>
<proteinExistence type="predicted"/>
<evidence type="ECO:0000256" key="1">
    <source>
        <dbReference type="SAM" id="MobiDB-lite"/>
    </source>
</evidence>
<evidence type="ECO:0008006" key="6">
    <source>
        <dbReference type="Google" id="ProtNLM"/>
    </source>
</evidence>
<comment type="caution">
    <text evidence="3">The sequence shown here is derived from an EMBL/GenBank/DDBJ whole genome shotgun (WGS) entry which is preliminary data.</text>
</comment>
<evidence type="ECO:0000313" key="5">
    <source>
        <dbReference type="Proteomes" id="UP000298225"/>
    </source>
</evidence>
<dbReference type="AlphaFoldDB" id="A0A4Y9NH44"/>
<accession>A0A4Y9NH44</accession>
<evidence type="ECO:0000313" key="3">
    <source>
        <dbReference type="EMBL" id="TFV67129.1"/>
    </source>
</evidence>
<dbReference type="EMBL" id="SPQS01000068">
    <property type="protein sequence ID" value="TFV67129.1"/>
    <property type="molecule type" value="Genomic_DNA"/>
</dbReference>
<reference evidence="2 5" key="1">
    <citation type="submission" date="2019-03" db="EMBL/GenBank/DDBJ databases">
        <title>Bradyrhizobium strains diversity isolated from Chamaecrista fasciculata.</title>
        <authorList>
            <person name="Urquiaga M.C.O."/>
            <person name="Hungria M."/>
            <person name="Delamuta J.R.M."/>
        </authorList>
    </citation>
    <scope>NUCLEOTIDE SEQUENCE [LARGE SCALE GENOMIC DNA]</scope>
    <source>
        <strain evidence="2 5">CNPSo 3424</strain>
    </source>
</reference>
<feature type="compositionally biased region" description="Basic and acidic residues" evidence="1">
    <location>
        <begin position="93"/>
        <end position="104"/>
    </location>
</feature>
<sequence>MRDTLKITGVQPNHGWRHLWREIVRGTKMKPELCDYMCGHESKSGTGARYGKRKVPVLAKELALFPRFKVPALNRPPAPLKRTRRSPQQIAADKAERAARRTAA</sequence>
<dbReference type="OrthoDB" id="8237553at2"/>
<reference evidence="3 4" key="2">
    <citation type="submission" date="2019-03" db="EMBL/GenBank/DDBJ databases">
        <title>Bradyrhizobium strains diversity.</title>
        <authorList>
            <person name="Urquiaga M.C.O."/>
            <person name="Hungria M."/>
            <person name="Delamuta J.R.M."/>
            <person name="Klepa M.S."/>
        </authorList>
    </citation>
    <scope>NUCLEOTIDE SEQUENCE [LARGE SCALE GENOMIC DNA]</scope>
    <source>
        <strain evidence="3 4">CNPSo 3426</strain>
    </source>
</reference>
<gene>
    <name evidence="3" type="ORF">E4K64_38845</name>
    <name evidence="2" type="ORF">E4K66_39685</name>
</gene>
<protein>
    <recommendedName>
        <fullName evidence="6">Integrase</fullName>
    </recommendedName>
</protein>
<evidence type="ECO:0000313" key="4">
    <source>
        <dbReference type="Proteomes" id="UP000297700"/>
    </source>
</evidence>
<organism evidence="3 4">
    <name type="scientific">Bradyrhizobium frederickii</name>
    <dbReference type="NCBI Taxonomy" id="2560054"/>
    <lineage>
        <taxon>Bacteria</taxon>
        <taxon>Pseudomonadati</taxon>
        <taxon>Pseudomonadota</taxon>
        <taxon>Alphaproteobacteria</taxon>
        <taxon>Hyphomicrobiales</taxon>
        <taxon>Nitrobacteraceae</taxon>
        <taxon>Bradyrhizobium</taxon>
    </lineage>
</organism>
<name>A0A4Y9NH44_9BRAD</name>
<dbReference type="EMBL" id="SPQU01000089">
    <property type="protein sequence ID" value="TFV27739.1"/>
    <property type="molecule type" value="Genomic_DNA"/>
</dbReference>
<dbReference type="Proteomes" id="UP000298225">
    <property type="component" value="Unassembled WGS sequence"/>
</dbReference>
<evidence type="ECO:0000313" key="2">
    <source>
        <dbReference type="EMBL" id="TFV27739.1"/>
    </source>
</evidence>
<keyword evidence="5" id="KW-1185">Reference proteome</keyword>